<name>A0A2D2AVC6_9CAUL</name>
<evidence type="ECO:0000313" key="1">
    <source>
        <dbReference type="EMBL" id="ATQ41921.1"/>
    </source>
</evidence>
<organism evidence="1 2">
    <name type="scientific">Caulobacter mirabilis</name>
    <dbReference type="NCBI Taxonomy" id="69666"/>
    <lineage>
        <taxon>Bacteria</taxon>
        <taxon>Pseudomonadati</taxon>
        <taxon>Pseudomonadota</taxon>
        <taxon>Alphaproteobacteria</taxon>
        <taxon>Caulobacterales</taxon>
        <taxon>Caulobacteraceae</taxon>
        <taxon>Caulobacter</taxon>
    </lineage>
</organism>
<sequence length="162" mass="18696">MYDMPDIRDGRTDFDFFIGDWTVLHRRLKARLAGSTDWVEFGGVCETRKILSGQGNMDDNVLDLPEGRYAAVTTRLFDPQTQLWSIYWIDARNPGIDPPVHGRFENGVGTFYGDDVFEGRPIRVRFTWSDVTPASARWSQAFSDDAGETWETNWTMDFTRVR</sequence>
<accession>A0A2D2AVC6</accession>
<keyword evidence="2" id="KW-1185">Reference proteome</keyword>
<dbReference type="Proteomes" id="UP000228945">
    <property type="component" value="Chromosome"/>
</dbReference>
<gene>
    <name evidence="1" type="ORF">CSW64_05590</name>
</gene>
<dbReference type="EMBL" id="CP024201">
    <property type="protein sequence ID" value="ATQ41921.1"/>
    <property type="molecule type" value="Genomic_DNA"/>
</dbReference>
<evidence type="ECO:0000313" key="2">
    <source>
        <dbReference type="Proteomes" id="UP000228945"/>
    </source>
</evidence>
<dbReference type="RefSeq" id="WP_099621178.1">
    <property type="nucleotide sequence ID" value="NZ_CP024201.1"/>
</dbReference>
<dbReference type="OrthoDB" id="9814791at2"/>
<dbReference type="AlphaFoldDB" id="A0A2D2AVC6"/>
<dbReference type="KEGG" id="cmb:CSW64_05590"/>
<protein>
    <submittedName>
        <fullName evidence="1">DUF1579 domain-containing protein</fullName>
    </submittedName>
</protein>
<reference evidence="1 2" key="1">
    <citation type="submission" date="2017-10" db="EMBL/GenBank/DDBJ databases">
        <title>Genome sequence of Caulobacter mirabilis FWC38.</title>
        <authorList>
            <person name="Fiebig A."/>
            <person name="Crosson S."/>
        </authorList>
    </citation>
    <scope>NUCLEOTIDE SEQUENCE [LARGE SCALE GENOMIC DNA]</scope>
    <source>
        <strain evidence="1 2">FWC 38</strain>
    </source>
</reference>
<proteinExistence type="predicted"/>